<protein>
    <recommendedName>
        <fullName evidence="1">F-box domain-containing protein</fullName>
    </recommendedName>
</protein>
<evidence type="ECO:0000259" key="1">
    <source>
        <dbReference type="PROSITE" id="PS50181"/>
    </source>
</evidence>
<reference evidence="2 3" key="1">
    <citation type="submission" date="2016-03" db="EMBL/GenBank/DDBJ databases">
        <title>Comparative genomics of Pseudogymnoascus destructans, the fungus causing white-nose syndrome of bats.</title>
        <authorList>
            <person name="Palmer J.M."/>
            <person name="Drees K.P."/>
            <person name="Foster J.T."/>
            <person name="Lindner D.L."/>
        </authorList>
    </citation>
    <scope>NUCLEOTIDE SEQUENCE [LARGE SCALE GENOMIC DNA]</scope>
    <source>
        <strain evidence="2 3">UAMH 10579</strain>
    </source>
</reference>
<evidence type="ECO:0000313" key="3">
    <source>
        <dbReference type="Proteomes" id="UP000091956"/>
    </source>
</evidence>
<organism evidence="2 3">
    <name type="scientific">Pseudogymnoascus verrucosus</name>
    <dbReference type="NCBI Taxonomy" id="342668"/>
    <lineage>
        <taxon>Eukaryota</taxon>
        <taxon>Fungi</taxon>
        <taxon>Dikarya</taxon>
        <taxon>Ascomycota</taxon>
        <taxon>Pezizomycotina</taxon>
        <taxon>Leotiomycetes</taxon>
        <taxon>Thelebolales</taxon>
        <taxon>Thelebolaceae</taxon>
        <taxon>Pseudogymnoascus</taxon>
    </lineage>
</organism>
<dbReference type="Proteomes" id="UP000091956">
    <property type="component" value="Unassembled WGS sequence"/>
</dbReference>
<proteinExistence type="predicted"/>
<sequence length="471" mass="53243">MKMASFPPSGSVPATLTTIPIELLYQIITQLREYRYNEILPLRLVCRELNHRVTEYIGTGSYFFRQLCGEFMRADLHRMLAIAHFPVARRFVKDLLITMTKGNKGRKLLANERSPGWGRNALGHLASPEKVYEIRTLKAIMGMLQNCDGVRLTYNVEKKGQREGSIQQTVEGILVVCAAAEVNIRGAELCDHHIALSTFTIDQSPPFKPWDKTLPLLNAACAVIPALQLTISPANKETDWVEAFVLKCVNLEQLSVNYKACSYYSPGLHHRFYDDIAATTKPLPKVQALMIETNGFTLDQLTAYVGRFKESIRELNLAWVKLDGEDGWPRFFEWTRENLPLLEKFEFKALYHGAGSRDGVFCYDSVLDDKELIVEVSPGRKWEMFVRLDGGTLEVEHSNALPYRDSWVVMEEIADGTFDWDNIPHENGPAYNVSYEGSRASAREALRLLALAAVPQVLARGCSARPNRIKV</sequence>
<dbReference type="PROSITE" id="PS50181">
    <property type="entry name" value="FBOX"/>
    <property type="match status" value="1"/>
</dbReference>
<dbReference type="EMBL" id="KV460242">
    <property type="protein sequence ID" value="OBT94598.2"/>
    <property type="molecule type" value="Genomic_DNA"/>
</dbReference>
<keyword evidence="3" id="KW-1185">Reference proteome</keyword>
<dbReference type="AlphaFoldDB" id="A0A1B8GFJ2"/>
<name>A0A1B8GFJ2_9PEZI</name>
<gene>
    <name evidence="2" type="ORF">VE01_07889</name>
</gene>
<evidence type="ECO:0000313" key="2">
    <source>
        <dbReference type="EMBL" id="OBT94598.2"/>
    </source>
</evidence>
<accession>A0A1B8GFJ2</accession>
<dbReference type="GeneID" id="28841275"/>
<reference evidence="3" key="2">
    <citation type="journal article" date="2018" name="Nat. Commun.">
        <title>Extreme sensitivity to ultraviolet light in the fungal pathogen causing white-nose syndrome of bats.</title>
        <authorList>
            <person name="Palmer J.M."/>
            <person name="Drees K.P."/>
            <person name="Foster J.T."/>
            <person name="Lindner D.L."/>
        </authorList>
    </citation>
    <scope>NUCLEOTIDE SEQUENCE [LARGE SCALE GENOMIC DNA]</scope>
    <source>
        <strain evidence="3">UAMH 10579</strain>
    </source>
</reference>
<feature type="domain" description="F-box" evidence="1">
    <location>
        <begin position="13"/>
        <end position="67"/>
    </location>
</feature>
<dbReference type="RefSeq" id="XP_018128331.2">
    <property type="nucleotide sequence ID" value="XM_018277320.2"/>
</dbReference>
<dbReference type="InterPro" id="IPR001810">
    <property type="entry name" value="F-box_dom"/>
</dbReference>